<dbReference type="GO" id="GO:0015074">
    <property type="term" value="P:DNA integration"/>
    <property type="evidence" value="ECO:0007669"/>
    <property type="project" value="InterPro"/>
</dbReference>
<dbReference type="OrthoDB" id="1647768at2759"/>
<dbReference type="GO" id="GO:0005634">
    <property type="term" value="C:nucleus"/>
    <property type="evidence" value="ECO:0007669"/>
    <property type="project" value="UniProtKB-SubCell"/>
</dbReference>
<dbReference type="GO" id="GO:0009299">
    <property type="term" value="P:mRNA transcription"/>
    <property type="evidence" value="ECO:0007669"/>
    <property type="project" value="TreeGrafter"/>
</dbReference>
<keyword evidence="7" id="KW-0539">Nucleus</keyword>
<keyword evidence="4" id="KW-0238">DNA-binding</keyword>
<evidence type="ECO:0000256" key="5">
    <source>
        <dbReference type="ARBA" id="ARBA00023163"/>
    </source>
</evidence>
<dbReference type="InterPro" id="IPR040222">
    <property type="entry name" value="ALOG"/>
</dbReference>
<evidence type="ECO:0000256" key="1">
    <source>
        <dbReference type="ARBA" id="ARBA00004123"/>
    </source>
</evidence>
<sequence>MSLDSNAMTTTSGEKLKHFTLAPSPLSAGVNLFTQDVSLETNPYVYMPINIIFQVLAFLKEQHVRQCTFIAPLWDQAPIWLPIIKHHVISSFVLGFKGQKGIIEVPSKKGYILDNRVWKDSNGKTQIHVKSCINLGKKGVTRCLCPIRLASGIVENLISYLTDIFESVGRGRTWNAALNVGNPAASEPVKAYLKAVQEEQARAHIVPKRAKPIFINKVRSIAVYIIDRASDVAIVLSQEVKKLDDDSGFVFNHTFGKILRGGSNKCNTFVLKRCDDKIVCPVSGLESYYTFMKNHGISLKTGYLFRIITESGRVLENHVSYSSIYERFRGYLITLGILKGETPHSMRAGCAIMLALSDDNANTQGVMNHVGWKSERMAHYYTRANTVKDASHVACNLAKSVNYQNNNATQLFFESHSQYDDMSPMFN</sequence>
<dbReference type="Gene3D" id="1.10.443.10">
    <property type="entry name" value="Intergrase catalytic core"/>
    <property type="match status" value="1"/>
</dbReference>
<feature type="domain" description="ALOG" evidence="8">
    <location>
        <begin position="111"/>
        <end position="198"/>
    </location>
</feature>
<evidence type="ECO:0000256" key="2">
    <source>
        <dbReference type="ARBA" id="ARBA00010308"/>
    </source>
</evidence>
<dbReference type="GO" id="GO:0003677">
    <property type="term" value="F:DNA binding"/>
    <property type="evidence" value="ECO:0007669"/>
    <property type="project" value="UniProtKB-KW"/>
</dbReference>
<dbReference type="InterPro" id="IPR013762">
    <property type="entry name" value="Integrase-like_cat_sf"/>
</dbReference>
<evidence type="ECO:0000256" key="4">
    <source>
        <dbReference type="ARBA" id="ARBA00023125"/>
    </source>
</evidence>
<dbReference type="SUPFAM" id="SSF56349">
    <property type="entry name" value="DNA breaking-rejoining enzymes"/>
    <property type="match status" value="1"/>
</dbReference>
<dbReference type="InterPro" id="IPR011010">
    <property type="entry name" value="DNA_brk_join_enz"/>
</dbReference>
<name>A0A6J8E664_MYTCO</name>
<keyword evidence="5" id="KW-0804">Transcription</keyword>
<dbReference type="PANTHER" id="PTHR31165:SF2">
    <property type="entry name" value="ALOG DOMAIN-CONTAINING PROTEIN"/>
    <property type="match status" value="1"/>
</dbReference>
<proteinExistence type="inferred from homology"/>
<comment type="similarity">
    <text evidence="2">Belongs to the plant homeotic and developmental regulators ALOG protein family.</text>
</comment>
<dbReference type="PANTHER" id="PTHR31165">
    <property type="entry name" value="PROTEIN G1-LIKE2"/>
    <property type="match status" value="1"/>
</dbReference>
<dbReference type="AlphaFoldDB" id="A0A6J8E664"/>
<dbReference type="GO" id="GO:0006310">
    <property type="term" value="P:DNA recombination"/>
    <property type="evidence" value="ECO:0007669"/>
    <property type="project" value="UniProtKB-KW"/>
</dbReference>
<evidence type="ECO:0000256" key="6">
    <source>
        <dbReference type="ARBA" id="ARBA00023172"/>
    </source>
</evidence>
<evidence type="ECO:0000259" key="8">
    <source>
        <dbReference type="Pfam" id="PF04852"/>
    </source>
</evidence>
<keyword evidence="10" id="KW-1185">Reference proteome</keyword>
<organism evidence="9 10">
    <name type="scientific">Mytilus coruscus</name>
    <name type="common">Sea mussel</name>
    <dbReference type="NCBI Taxonomy" id="42192"/>
    <lineage>
        <taxon>Eukaryota</taxon>
        <taxon>Metazoa</taxon>
        <taxon>Spiralia</taxon>
        <taxon>Lophotrochozoa</taxon>
        <taxon>Mollusca</taxon>
        <taxon>Bivalvia</taxon>
        <taxon>Autobranchia</taxon>
        <taxon>Pteriomorphia</taxon>
        <taxon>Mytilida</taxon>
        <taxon>Mytiloidea</taxon>
        <taxon>Mytilidae</taxon>
        <taxon>Mytilinae</taxon>
        <taxon>Mytilus</taxon>
    </lineage>
</organism>
<dbReference type="InterPro" id="IPR006936">
    <property type="entry name" value="ALOG_dom"/>
</dbReference>
<reference evidence="9 10" key="1">
    <citation type="submission" date="2020-06" db="EMBL/GenBank/DDBJ databases">
        <authorList>
            <person name="Li R."/>
            <person name="Bekaert M."/>
        </authorList>
    </citation>
    <scope>NUCLEOTIDE SEQUENCE [LARGE SCALE GENOMIC DNA]</scope>
    <source>
        <strain evidence="10">wild</strain>
    </source>
</reference>
<evidence type="ECO:0000256" key="3">
    <source>
        <dbReference type="ARBA" id="ARBA00023015"/>
    </source>
</evidence>
<dbReference type="Pfam" id="PF04852">
    <property type="entry name" value="ALOG_dom"/>
    <property type="match status" value="1"/>
</dbReference>
<dbReference type="Proteomes" id="UP000507470">
    <property type="component" value="Unassembled WGS sequence"/>
</dbReference>
<evidence type="ECO:0000313" key="9">
    <source>
        <dbReference type="EMBL" id="CAC5414985.1"/>
    </source>
</evidence>
<keyword evidence="6" id="KW-0233">DNA recombination</keyword>
<keyword evidence="3" id="KW-0805">Transcription regulation</keyword>
<comment type="subcellular location">
    <subcellularLocation>
        <location evidence="1">Nucleus</location>
    </subcellularLocation>
</comment>
<gene>
    <name evidence="9" type="ORF">MCOR_47712</name>
</gene>
<evidence type="ECO:0000256" key="7">
    <source>
        <dbReference type="ARBA" id="ARBA00023242"/>
    </source>
</evidence>
<evidence type="ECO:0000313" key="10">
    <source>
        <dbReference type="Proteomes" id="UP000507470"/>
    </source>
</evidence>
<protein>
    <recommendedName>
        <fullName evidence="8">ALOG domain-containing protein</fullName>
    </recommendedName>
</protein>
<accession>A0A6J8E664</accession>
<dbReference type="EMBL" id="CACVKT020008364">
    <property type="protein sequence ID" value="CAC5414985.1"/>
    <property type="molecule type" value="Genomic_DNA"/>
</dbReference>